<proteinExistence type="predicted"/>
<gene>
    <name evidence="1" type="ORF">N7469_007623</name>
</gene>
<evidence type="ECO:0008006" key="3">
    <source>
        <dbReference type="Google" id="ProtNLM"/>
    </source>
</evidence>
<name>A0A9W9NX47_PENCI</name>
<sequence>MEIRKIKLGETHPLHINKYGQSGIDVSQPGPAERDYSAHCAGTANLALIFANQGRWEETEQLQVQTMKRSKAVFGENHPNTLASMGNLASTFWTQGRWDDAENLEVQVMMTCKTKLGEYYPETLSSMSNLAHTWKSLSRDAEAMNLLRDCLKKQKRNWA</sequence>
<reference evidence="1" key="1">
    <citation type="submission" date="2022-11" db="EMBL/GenBank/DDBJ databases">
        <authorList>
            <person name="Petersen C."/>
        </authorList>
    </citation>
    <scope>NUCLEOTIDE SEQUENCE</scope>
    <source>
        <strain evidence="1">IBT 23319</strain>
    </source>
</reference>
<dbReference type="InterPro" id="IPR053137">
    <property type="entry name" value="NLR-like"/>
</dbReference>
<dbReference type="Pfam" id="PF13424">
    <property type="entry name" value="TPR_12"/>
    <property type="match status" value="1"/>
</dbReference>
<organism evidence="1 2">
    <name type="scientific">Penicillium citrinum</name>
    <dbReference type="NCBI Taxonomy" id="5077"/>
    <lineage>
        <taxon>Eukaryota</taxon>
        <taxon>Fungi</taxon>
        <taxon>Dikarya</taxon>
        <taxon>Ascomycota</taxon>
        <taxon>Pezizomycotina</taxon>
        <taxon>Eurotiomycetes</taxon>
        <taxon>Eurotiomycetidae</taxon>
        <taxon>Eurotiales</taxon>
        <taxon>Aspergillaceae</taxon>
        <taxon>Penicillium</taxon>
    </lineage>
</organism>
<evidence type="ECO:0000313" key="2">
    <source>
        <dbReference type="Proteomes" id="UP001147733"/>
    </source>
</evidence>
<dbReference type="AlphaFoldDB" id="A0A9W9NX47"/>
<reference evidence="1" key="2">
    <citation type="journal article" date="2023" name="IMA Fungus">
        <title>Comparative genomic study of the Penicillium genus elucidates a diverse pangenome and 15 lateral gene transfer events.</title>
        <authorList>
            <person name="Petersen C."/>
            <person name="Sorensen T."/>
            <person name="Nielsen M.R."/>
            <person name="Sondergaard T.E."/>
            <person name="Sorensen J.L."/>
            <person name="Fitzpatrick D.A."/>
            <person name="Frisvad J.C."/>
            <person name="Nielsen K.L."/>
        </authorList>
    </citation>
    <scope>NUCLEOTIDE SEQUENCE</scope>
    <source>
        <strain evidence="1">IBT 23319</strain>
    </source>
</reference>
<dbReference type="Pfam" id="PF13374">
    <property type="entry name" value="TPR_10"/>
    <property type="match status" value="1"/>
</dbReference>
<keyword evidence="2" id="KW-1185">Reference proteome</keyword>
<dbReference type="RefSeq" id="XP_056499982.1">
    <property type="nucleotide sequence ID" value="XM_056646541.1"/>
</dbReference>
<dbReference type="PANTHER" id="PTHR46082:SF11">
    <property type="entry name" value="AAA+ ATPASE DOMAIN-CONTAINING PROTEIN-RELATED"/>
    <property type="match status" value="1"/>
</dbReference>
<dbReference type="Gene3D" id="1.25.40.10">
    <property type="entry name" value="Tetratricopeptide repeat domain"/>
    <property type="match status" value="1"/>
</dbReference>
<dbReference type="InterPro" id="IPR011990">
    <property type="entry name" value="TPR-like_helical_dom_sf"/>
</dbReference>
<dbReference type="OrthoDB" id="5986190at2759"/>
<dbReference type="EMBL" id="JAPQKT010000006">
    <property type="protein sequence ID" value="KAJ5227617.1"/>
    <property type="molecule type" value="Genomic_DNA"/>
</dbReference>
<protein>
    <recommendedName>
        <fullName evidence="3">Kinesin light chain</fullName>
    </recommendedName>
</protein>
<dbReference type="SUPFAM" id="SSF48452">
    <property type="entry name" value="TPR-like"/>
    <property type="match status" value="1"/>
</dbReference>
<evidence type="ECO:0000313" key="1">
    <source>
        <dbReference type="EMBL" id="KAJ5227617.1"/>
    </source>
</evidence>
<dbReference type="Proteomes" id="UP001147733">
    <property type="component" value="Unassembled WGS sequence"/>
</dbReference>
<dbReference type="GeneID" id="81385708"/>
<dbReference type="PANTHER" id="PTHR46082">
    <property type="entry name" value="ATP/GTP-BINDING PROTEIN-RELATED"/>
    <property type="match status" value="1"/>
</dbReference>
<accession>A0A9W9NX47</accession>
<comment type="caution">
    <text evidence="1">The sequence shown here is derived from an EMBL/GenBank/DDBJ whole genome shotgun (WGS) entry which is preliminary data.</text>
</comment>